<dbReference type="EC" id="3.2.1.4" evidence="9"/>
<dbReference type="PROSITE" id="PS51257">
    <property type="entry name" value="PROKAR_LIPOPROTEIN"/>
    <property type="match status" value="1"/>
</dbReference>
<dbReference type="PANTHER" id="PTHR22298">
    <property type="entry name" value="ENDO-1,4-BETA-GLUCANASE"/>
    <property type="match status" value="1"/>
</dbReference>
<dbReference type="Proteomes" id="UP000003860">
    <property type="component" value="Unassembled WGS sequence"/>
</dbReference>
<dbReference type="InterPro" id="IPR008928">
    <property type="entry name" value="6-hairpin_glycosidase_sf"/>
</dbReference>
<keyword evidence="5 8" id="KW-0119">Carbohydrate metabolism</keyword>
<gene>
    <name evidence="12" type="ORF">Cpap_4240</name>
</gene>
<keyword evidence="2 9" id="KW-0732">Signal</keyword>
<name>F1T8J8_9FIRM</name>
<dbReference type="GO" id="GO:0008810">
    <property type="term" value="F:cellulase activity"/>
    <property type="evidence" value="ECO:0007669"/>
    <property type="project" value="UniProtKB-EC"/>
</dbReference>
<dbReference type="SUPFAM" id="SSF81296">
    <property type="entry name" value="E set domains"/>
    <property type="match status" value="1"/>
</dbReference>
<dbReference type="eggNOG" id="COG3291">
    <property type="taxonomic scope" value="Bacteria"/>
</dbReference>
<evidence type="ECO:0000313" key="13">
    <source>
        <dbReference type="Proteomes" id="UP000003860"/>
    </source>
</evidence>
<feature type="active site" evidence="8">
    <location>
        <position position="560"/>
    </location>
</feature>
<feature type="chain" id="PRO_5005129048" description="Endoglucanase" evidence="9">
    <location>
        <begin position="25"/>
        <end position="589"/>
    </location>
</feature>
<evidence type="ECO:0000256" key="5">
    <source>
        <dbReference type="ARBA" id="ARBA00023277"/>
    </source>
</evidence>
<evidence type="ECO:0000256" key="3">
    <source>
        <dbReference type="ARBA" id="ARBA00022801"/>
    </source>
</evidence>
<feature type="domain" description="Cellulase Ig-like" evidence="11">
    <location>
        <begin position="55"/>
        <end position="132"/>
    </location>
</feature>
<protein>
    <recommendedName>
        <fullName evidence="9">Endoglucanase</fullName>
        <ecNumber evidence="9">3.2.1.4</ecNumber>
    </recommendedName>
</protein>
<dbReference type="Pfam" id="PF00759">
    <property type="entry name" value="Glyco_hydro_9"/>
    <property type="match status" value="1"/>
</dbReference>
<reference evidence="12" key="1">
    <citation type="submission" date="2009-07" db="EMBL/GenBank/DDBJ databases">
        <authorList>
            <consortium name="US DOE Joint Genome Institute (JGI-PGF)"/>
            <person name="Lucas S."/>
            <person name="Copeland A."/>
            <person name="Lapidus A."/>
            <person name="Glavina del Rio T."/>
            <person name="Tice H."/>
            <person name="Bruce D."/>
            <person name="Goodwin L."/>
            <person name="Pitluck S."/>
            <person name="Larimer F."/>
            <person name="Land M.L."/>
            <person name="Mouttaki H."/>
            <person name="He Z."/>
            <person name="Zhou J."/>
            <person name="Hemme C.L."/>
        </authorList>
    </citation>
    <scope>NUCLEOTIDE SEQUENCE</scope>
    <source>
        <strain evidence="12">DSM 2782</strain>
    </source>
</reference>
<dbReference type="AlphaFoldDB" id="F1T8J8"/>
<dbReference type="EMBL" id="ACXX02000001">
    <property type="protein sequence ID" value="EGD49796.1"/>
    <property type="molecule type" value="Genomic_DNA"/>
</dbReference>
<proteinExistence type="inferred from homology"/>
<evidence type="ECO:0000256" key="9">
    <source>
        <dbReference type="RuleBase" id="RU361166"/>
    </source>
</evidence>
<dbReference type="InterPro" id="IPR033126">
    <property type="entry name" value="Glyco_hydro_9_Asp/Glu_AS"/>
</dbReference>
<keyword evidence="7 8" id="KW-0624">Polysaccharide degradation</keyword>
<dbReference type="SMR" id="F1T8J8"/>
<evidence type="ECO:0000256" key="1">
    <source>
        <dbReference type="ARBA" id="ARBA00007072"/>
    </source>
</evidence>
<comment type="caution">
    <text evidence="12">The sequence shown here is derived from an EMBL/GenBank/DDBJ whole genome shotgun (WGS) entry which is preliminary data.</text>
</comment>
<dbReference type="InterPro" id="IPR014756">
    <property type="entry name" value="Ig_E-set"/>
</dbReference>
<dbReference type="InterPro" id="IPR004197">
    <property type="entry name" value="Cellulase_Ig-like"/>
</dbReference>
<accession>F1T8J8</accession>
<keyword evidence="13" id="KW-1185">Reference proteome</keyword>
<dbReference type="SUPFAM" id="SSF48208">
    <property type="entry name" value="Six-hairpin glycosidases"/>
    <property type="match status" value="1"/>
</dbReference>
<feature type="active site" evidence="8">
    <location>
        <position position="569"/>
    </location>
</feature>
<dbReference type="Gene3D" id="1.50.10.10">
    <property type="match status" value="1"/>
</dbReference>
<comment type="catalytic activity">
    <reaction evidence="9">
        <text>Endohydrolysis of (1-&gt;4)-beta-D-glucosidic linkages in cellulose, lichenin and cereal beta-D-glucans.</text>
        <dbReference type="EC" id="3.2.1.4"/>
    </reaction>
</comment>
<keyword evidence="3 8" id="KW-0378">Hydrolase</keyword>
<dbReference type="RefSeq" id="WP_004616773.1">
    <property type="nucleotide sequence ID" value="NZ_ACXX02000001.1"/>
</dbReference>
<feature type="domain" description="Glycoside hydrolase family 9" evidence="10">
    <location>
        <begin position="144"/>
        <end position="582"/>
    </location>
</feature>
<dbReference type="InterPro" id="IPR013783">
    <property type="entry name" value="Ig-like_fold"/>
</dbReference>
<dbReference type="OrthoDB" id="9758662at2"/>
<evidence type="ECO:0000256" key="7">
    <source>
        <dbReference type="ARBA" id="ARBA00023326"/>
    </source>
</evidence>
<evidence type="ECO:0000313" key="12">
    <source>
        <dbReference type="EMBL" id="EGD49796.1"/>
    </source>
</evidence>
<keyword evidence="4 9" id="KW-0136">Cellulose degradation</keyword>
<dbReference type="STRING" id="588581.Cpap_4240"/>
<evidence type="ECO:0000259" key="11">
    <source>
        <dbReference type="Pfam" id="PF02927"/>
    </source>
</evidence>
<organism evidence="12 13">
    <name type="scientific">Ruminiclostridium papyrosolvens DSM 2782</name>
    <dbReference type="NCBI Taxonomy" id="588581"/>
    <lineage>
        <taxon>Bacteria</taxon>
        <taxon>Bacillati</taxon>
        <taxon>Bacillota</taxon>
        <taxon>Clostridia</taxon>
        <taxon>Eubacteriales</taxon>
        <taxon>Oscillospiraceae</taxon>
        <taxon>Ruminiclostridium</taxon>
    </lineage>
</organism>
<dbReference type="PROSITE" id="PS00698">
    <property type="entry name" value="GH9_3"/>
    <property type="match status" value="1"/>
</dbReference>
<evidence type="ECO:0000256" key="6">
    <source>
        <dbReference type="ARBA" id="ARBA00023295"/>
    </source>
</evidence>
<evidence type="ECO:0000259" key="10">
    <source>
        <dbReference type="Pfam" id="PF00759"/>
    </source>
</evidence>
<keyword evidence="6 8" id="KW-0326">Glycosidase</keyword>
<dbReference type="CDD" id="cd02850">
    <property type="entry name" value="E_set_Cellulase_N"/>
    <property type="match status" value="1"/>
</dbReference>
<evidence type="ECO:0000256" key="4">
    <source>
        <dbReference type="ARBA" id="ARBA00023001"/>
    </source>
</evidence>
<feature type="signal peptide" evidence="9">
    <location>
        <begin position="1"/>
        <end position="24"/>
    </location>
</feature>
<dbReference type="InterPro" id="IPR012341">
    <property type="entry name" value="6hp_glycosidase-like_sf"/>
</dbReference>
<evidence type="ECO:0000256" key="8">
    <source>
        <dbReference type="PROSITE-ProRule" id="PRU10060"/>
    </source>
</evidence>
<dbReference type="Pfam" id="PF02927">
    <property type="entry name" value="CelD_N"/>
    <property type="match status" value="1"/>
</dbReference>
<reference evidence="12" key="2">
    <citation type="submission" date="2011-01" db="EMBL/GenBank/DDBJ databases">
        <title>The Non-contiguous Finished genome of Clostridium papyrosolvens.</title>
        <authorList>
            <person name="Lucas S."/>
            <person name="Copeland A."/>
            <person name="Lapidus A."/>
            <person name="Cheng J.-F."/>
            <person name="Goodwin L."/>
            <person name="Pitluck S."/>
            <person name="Misra M."/>
            <person name="Chertkov O."/>
            <person name="Detter J.C."/>
            <person name="Han C."/>
            <person name="Tapia R."/>
            <person name="Land M."/>
            <person name="Hauser L."/>
            <person name="Kyrpides N."/>
            <person name="Ivanova N."/>
            <person name="Pagani I."/>
            <person name="Mouttaki H."/>
            <person name="He Z."/>
            <person name="Zhou J."/>
            <person name="Hemme C.L."/>
            <person name="Woyke T."/>
        </authorList>
    </citation>
    <scope>NUCLEOTIDE SEQUENCE [LARGE SCALE GENOMIC DNA]</scope>
    <source>
        <strain evidence="12">DSM 2782</strain>
    </source>
</reference>
<dbReference type="InterPro" id="IPR001701">
    <property type="entry name" value="Glyco_hydro_9"/>
</dbReference>
<dbReference type="Gene3D" id="2.60.40.10">
    <property type="entry name" value="Immunoglobulins"/>
    <property type="match status" value="1"/>
</dbReference>
<evidence type="ECO:0000256" key="2">
    <source>
        <dbReference type="ARBA" id="ARBA00022729"/>
    </source>
</evidence>
<sequence length="589" mass="64627">MNWKNTIISLTLAGSFIFTMSSCASRPVSSYVSEETAQATAKVSQNIKTENELSDEIHVDQLGYKTLAKKIAIIKGEYKKFQVVDSKTGVAVLTGDLTESSNDDSSGDTVCYADFSKITVPGKYFISISGLGKSFDFLVDNNVYTKLGDSMQKALYYQRCGTALTTEFAGEYSHAVCHKALAKLYNDETKTIDVSGGWHDAGDYGRYVVPASVTAAGLLLAYELYPQAFTDTTRIPESGNKIPDVLDEAKYGIQWLLKMQDSESGGVYHKVTSRAFPEMTTMPDKDVDDQLVMPISTNATADFAATAAMASRIYMTIDPVFAQNCLQASKKAWEWLEENKDFVSFKNPSDVASGKYGDSSGKDEKAWAAAELFRATGDEKYNKYFTDNYQVEGFGLGWQNVSGFAAIAYMFSDVSGTDQKKADEIKKSWLAKADMFAATGEKDGYLVAMHKMEYNWGSNMNVATHAMHLLIADKLKTDEKYTQSADDCTHYLLGRNTLNQSYITGFGSKQVNKPHHRPSAADLALKPVPGLMVGGPDSALEDDVAKSKLSGKSPAECYIDDVGSFSTNEVATYWNSSAIFILSYLNSNK</sequence>
<dbReference type="GO" id="GO:0030245">
    <property type="term" value="P:cellulose catabolic process"/>
    <property type="evidence" value="ECO:0007669"/>
    <property type="project" value="UniProtKB-KW"/>
</dbReference>
<comment type="similarity">
    <text evidence="1 8 9">Belongs to the glycosyl hydrolase 9 (cellulase E) family.</text>
</comment>